<comment type="caution">
    <text evidence="1">The sequence shown here is derived from an EMBL/GenBank/DDBJ whole genome shotgun (WGS) entry which is preliminary data.</text>
</comment>
<name>A0A5B7GLG2_PORTR</name>
<gene>
    <name evidence="1" type="ORF">E2C01_051312</name>
</gene>
<keyword evidence="2" id="KW-1185">Reference proteome</keyword>
<protein>
    <submittedName>
        <fullName evidence="1">Uncharacterized protein</fullName>
    </submittedName>
</protein>
<accession>A0A5B7GLG2</accession>
<sequence>MSDSRTPTPVVVNKGSLASPIPHPPVVTCIATVIRITLSCILCHTRRQCTSLVLPQS</sequence>
<dbReference type="EMBL" id="VSRR010014696">
    <property type="protein sequence ID" value="MPC57334.1"/>
    <property type="molecule type" value="Genomic_DNA"/>
</dbReference>
<reference evidence="1 2" key="1">
    <citation type="submission" date="2019-05" db="EMBL/GenBank/DDBJ databases">
        <title>Another draft genome of Portunus trituberculatus and its Hox gene families provides insights of decapod evolution.</title>
        <authorList>
            <person name="Jeong J.-H."/>
            <person name="Song I."/>
            <person name="Kim S."/>
            <person name="Choi T."/>
            <person name="Kim D."/>
            <person name="Ryu S."/>
            <person name="Kim W."/>
        </authorList>
    </citation>
    <scope>NUCLEOTIDE SEQUENCE [LARGE SCALE GENOMIC DNA]</scope>
    <source>
        <tissue evidence="1">Muscle</tissue>
    </source>
</reference>
<evidence type="ECO:0000313" key="2">
    <source>
        <dbReference type="Proteomes" id="UP000324222"/>
    </source>
</evidence>
<dbReference type="AlphaFoldDB" id="A0A5B7GLG2"/>
<proteinExistence type="predicted"/>
<evidence type="ECO:0000313" key="1">
    <source>
        <dbReference type="EMBL" id="MPC57334.1"/>
    </source>
</evidence>
<dbReference type="Proteomes" id="UP000324222">
    <property type="component" value="Unassembled WGS sequence"/>
</dbReference>
<organism evidence="1 2">
    <name type="scientific">Portunus trituberculatus</name>
    <name type="common">Swimming crab</name>
    <name type="synonym">Neptunus trituberculatus</name>
    <dbReference type="NCBI Taxonomy" id="210409"/>
    <lineage>
        <taxon>Eukaryota</taxon>
        <taxon>Metazoa</taxon>
        <taxon>Ecdysozoa</taxon>
        <taxon>Arthropoda</taxon>
        <taxon>Crustacea</taxon>
        <taxon>Multicrustacea</taxon>
        <taxon>Malacostraca</taxon>
        <taxon>Eumalacostraca</taxon>
        <taxon>Eucarida</taxon>
        <taxon>Decapoda</taxon>
        <taxon>Pleocyemata</taxon>
        <taxon>Brachyura</taxon>
        <taxon>Eubrachyura</taxon>
        <taxon>Portunoidea</taxon>
        <taxon>Portunidae</taxon>
        <taxon>Portuninae</taxon>
        <taxon>Portunus</taxon>
    </lineage>
</organism>